<sequence length="164" mass="18586">MTRYRAGMTTFLRILMLICLLPYAWVGWYWLDFWLLAETDNIDAQMLLNSFVLFCAAPFLIAFFAIVGSVRGAIALKDGLADRKPAQVVRNSGWLWLTVSIAVAATATSLQLYSIWFPDVPEGRDRLGRICETTETGSTRCRPDPDNTETFLDQVNRKIRDGEL</sequence>
<organism evidence="1 2">
    <name type="scientific">Aurantiacibacter gangjinensis</name>
    <dbReference type="NCBI Taxonomy" id="502682"/>
    <lineage>
        <taxon>Bacteria</taxon>
        <taxon>Pseudomonadati</taxon>
        <taxon>Pseudomonadota</taxon>
        <taxon>Alphaproteobacteria</taxon>
        <taxon>Sphingomonadales</taxon>
        <taxon>Erythrobacteraceae</taxon>
        <taxon>Aurantiacibacter</taxon>
    </lineage>
</organism>
<dbReference type="PATRIC" id="fig|502682.8.peg.2656"/>
<dbReference type="AlphaFoldDB" id="A0A0G9MPF6"/>
<evidence type="ECO:0000313" key="1">
    <source>
        <dbReference type="EMBL" id="KLE31143.1"/>
    </source>
</evidence>
<proteinExistence type="predicted"/>
<dbReference type="OrthoDB" id="7407768at2"/>
<dbReference type="RefSeq" id="WP_047007853.1">
    <property type="nucleotide sequence ID" value="NZ_CP018098.1"/>
</dbReference>
<dbReference type="STRING" id="502682.BMF35_b0225"/>
<dbReference type="Proteomes" id="UP000053070">
    <property type="component" value="Unassembled WGS sequence"/>
</dbReference>
<keyword evidence="2" id="KW-1185">Reference proteome</keyword>
<protein>
    <submittedName>
        <fullName evidence="1">Uncharacterized protein</fullName>
    </submittedName>
</protein>
<comment type="caution">
    <text evidence="1">The sequence shown here is derived from an EMBL/GenBank/DDBJ whole genome shotgun (WGS) entry which is preliminary data.</text>
</comment>
<gene>
    <name evidence="1" type="ORF">AAW01_13020</name>
</gene>
<accession>A0A0G9MPF6</accession>
<name>A0A0G9MPF6_9SPHN</name>
<reference evidence="1 2" key="1">
    <citation type="submission" date="2015-04" db="EMBL/GenBank/DDBJ databases">
        <title>The draft genome sequence of Erythrobacr gangjinensis K7-2.</title>
        <authorList>
            <person name="Zhuang L."/>
            <person name="Liu Y."/>
            <person name="Shao Z."/>
        </authorList>
    </citation>
    <scope>NUCLEOTIDE SEQUENCE [LARGE SCALE GENOMIC DNA]</scope>
    <source>
        <strain evidence="1 2">K7-2</strain>
    </source>
</reference>
<dbReference type="KEGG" id="egn:BMF35_b0225"/>
<evidence type="ECO:0000313" key="2">
    <source>
        <dbReference type="Proteomes" id="UP000053070"/>
    </source>
</evidence>
<dbReference type="EMBL" id="LBHC01000003">
    <property type="protein sequence ID" value="KLE31143.1"/>
    <property type="molecule type" value="Genomic_DNA"/>
</dbReference>